<dbReference type="STRING" id="1137138.A0A067NN81"/>
<dbReference type="VEuPathDB" id="FungiDB:PLEOSDRAFT_1107989"/>
<accession>A0A067NN81</accession>
<evidence type="ECO:0000256" key="2">
    <source>
        <dbReference type="SAM" id="Phobius"/>
    </source>
</evidence>
<reference evidence="4" key="1">
    <citation type="journal article" date="2014" name="Proc. Natl. Acad. Sci. U.S.A.">
        <title>Extensive sampling of basidiomycete genomes demonstrates inadequacy of the white-rot/brown-rot paradigm for wood decay fungi.</title>
        <authorList>
            <person name="Riley R."/>
            <person name="Salamov A.A."/>
            <person name="Brown D.W."/>
            <person name="Nagy L.G."/>
            <person name="Floudas D."/>
            <person name="Held B.W."/>
            <person name="Levasseur A."/>
            <person name="Lombard V."/>
            <person name="Morin E."/>
            <person name="Otillar R."/>
            <person name="Lindquist E.A."/>
            <person name="Sun H."/>
            <person name="LaButti K.M."/>
            <person name="Schmutz J."/>
            <person name="Jabbour D."/>
            <person name="Luo H."/>
            <person name="Baker S.E."/>
            <person name="Pisabarro A.G."/>
            <person name="Walton J.D."/>
            <person name="Blanchette R.A."/>
            <person name="Henrissat B."/>
            <person name="Martin F."/>
            <person name="Cullen D."/>
            <person name="Hibbett D.S."/>
            <person name="Grigoriev I.V."/>
        </authorList>
    </citation>
    <scope>NUCLEOTIDE SEQUENCE [LARGE SCALE GENOMIC DNA]</scope>
    <source>
        <strain evidence="4">PC15</strain>
    </source>
</reference>
<feature type="compositionally biased region" description="Polar residues" evidence="1">
    <location>
        <begin position="544"/>
        <end position="558"/>
    </location>
</feature>
<keyword evidence="2" id="KW-0472">Membrane</keyword>
<gene>
    <name evidence="3" type="ORF">PLEOSDRAFT_1107989</name>
</gene>
<evidence type="ECO:0000256" key="1">
    <source>
        <dbReference type="SAM" id="MobiDB-lite"/>
    </source>
</evidence>
<feature type="transmembrane region" description="Helical" evidence="2">
    <location>
        <begin position="60"/>
        <end position="81"/>
    </location>
</feature>
<dbReference type="InParanoid" id="A0A067NN81"/>
<proteinExistence type="predicted"/>
<name>A0A067NN81_PLEO1</name>
<evidence type="ECO:0000313" key="3">
    <source>
        <dbReference type="EMBL" id="KDQ25081.1"/>
    </source>
</evidence>
<feature type="compositionally biased region" description="Gly residues" evidence="1">
    <location>
        <begin position="596"/>
        <end position="636"/>
    </location>
</feature>
<organism evidence="3 4">
    <name type="scientific">Pleurotus ostreatus (strain PC15)</name>
    <name type="common">Oyster mushroom</name>
    <dbReference type="NCBI Taxonomy" id="1137138"/>
    <lineage>
        <taxon>Eukaryota</taxon>
        <taxon>Fungi</taxon>
        <taxon>Dikarya</taxon>
        <taxon>Basidiomycota</taxon>
        <taxon>Agaricomycotina</taxon>
        <taxon>Agaricomycetes</taxon>
        <taxon>Agaricomycetidae</taxon>
        <taxon>Agaricales</taxon>
        <taxon>Pleurotineae</taxon>
        <taxon>Pleurotaceae</taxon>
        <taxon>Pleurotus</taxon>
    </lineage>
</organism>
<evidence type="ECO:0000313" key="4">
    <source>
        <dbReference type="Proteomes" id="UP000027073"/>
    </source>
</evidence>
<feature type="compositionally biased region" description="Basic and acidic residues" evidence="1">
    <location>
        <begin position="641"/>
        <end position="655"/>
    </location>
</feature>
<dbReference type="Proteomes" id="UP000027073">
    <property type="component" value="Unassembled WGS sequence"/>
</dbReference>
<feature type="compositionally biased region" description="Pro residues" evidence="1">
    <location>
        <begin position="670"/>
        <end position="685"/>
    </location>
</feature>
<dbReference type="AlphaFoldDB" id="A0A067NN81"/>
<dbReference type="EMBL" id="KL198011">
    <property type="protein sequence ID" value="KDQ25081.1"/>
    <property type="molecule type" value="Genomic_DNA"/>
</dbReference>
<feature type="region of interest" description="Disordered" evidence="1">
    <location>
        <begin position="478"/>
        <end position="685"/>
    </location>
</feature>
<dbReference type="HOGENOM" id="CLU_401756_0_0_1"/>
<keyword evidence="2" id="KW-1133">Transmembrane helix</keyword>
<sequence>MSAPGENTQPHAQNRLPAAVSIDMGEGDTHENGHDLESVLQYHSRCEGGLTSRYLYSWQFLALMVTLGVLGFFARALQSFFANRTCSSSFSPPPSAAIDFSGKPSASSKRRSLRKKNVLDFPSIPPVGMPNDASPSPAGSSPVAIPSGSRLLDVDLSYSPTTTRPPVTLYPRDSLTPSLTSLARASVHPSAEPPAKRLYVQSASNLDLFLEDLDTSIKHYHSPNFDAHTLLEDYGLEYGYAGKPLMWKGFGSLVSEKNSKRSALYPLAPMRKQSIIGIISELASLKDDPQGFVFDPDFKSLRTLEGAPDPYLLKSIWGVMIFRIKKACQRINNELHNHSIVLAQLDDVTHRTNDSTISAVREDFLSNSPRTNTYLLLQRDDYRNSIPSAAQESVNTWLQSLSEPKPSPPSKVYHSDCEPLGSAPVVLPSITTPHPTQVHFASTAPSTSVYVPGFGSIEDTQGVSSVAVRSCRAAPTISARCSDTGGPLTRPVDWAHSIPASPRSESPTGLQPLLLNPRNTTNERPFTSSSYLQGKDWTIPPPQSLASQRGNYPSSSRPMNRRPEDDNRGRLSARTPGKRPPYSCDDSPDNPFPYNGPGGDGGGPGRNGGGPGGNGGGPGGNGGGTGGNGDPGGNGGPPHPGRPDYPRIPRGRNDPDPPPNPGDPDGGGDPPDPPPPGGIPPVFAP</sequence>
<keyword evidence="2" id="KW-0812">Transmembrane</keyword>
<protein>
    <submittedName>
        <fullName evidence="3">Uncharacterized protein</fullName>
    </submittedName>
</protein>
<feature type="compositionally biased region" description="Polar residues" evidence="1">
    <location>
        <begin position="517"/>
        <end position="532"/>
    </location>
</feature>
<feature type="compositionally biased region" description="Low complexity" evidence="1">
    <location>
        <begin position="133"/>
        <end position="143"/>
    </location>
</feature>
<feature type="region of interest" description="Disordered" evidence="1">
    <location>
        <begin position="90"/>
        <end position="143"/>
    </location>
</feature>